<dbReference type="RefSeq" id="WP_252619151.1">
    <property type="nucleotide sequence ID" value="NZ_CP099490.1"/>
</dbReference>
<name>A0ABY4YFJ1_9MICO</name>
<feature type="domain" description="Aminoglycoside phosphotransferase" evidence="1">
    <location>
        <begin position="43"/>
        <end position="255"/>
    </location>
</feature>
<sequence length="320" mass="34378">MSATPEPIQPYGVRISWDDLPQPVRDWVAGELGKVGEVRPQQGGFSPGTADRVRGSRGSAFVKAVGESLNAHTPDLVAREIAVLQQLPAYAGAPVLLSSLDERIAGERWVALMVEDIPGRHPHVPWQGHEVEAALDSLARLAAEPLPETVDLPALEEDMAGDVSLWPEIVADPPEGLDPWVVAHLDRLVELSAAAVPLLRGDRLVHTDIRSDNLLVTGDGAVRVVDWPWACRGSAWVDSLMLLFNVRVHGGPDVAAYAPRLADLGASEEDVDVLLSALLGYFVHAARLPAPPGLPTVRAFQRAQGGAAADWLRERWGDSA</sequence>
<reference evidence="2" key="1">
    <citation type="submission" date="2022-06" db="EMBL/GenBank/DDBJ databases">
        <title>Ornithinimicrobium JY.X270.</title>
        <authorList>
            <person name="Huang Y."/>
        </authorList>
    </citation>
    <scope>NUCLEOTIDE SEQUENCE</scope>
    <source>
        <strain evidence="2">JY.X270</strain>
    </source>
</reference>
<dbReference type="Proteomes" id="UP001056535">
    <property type="component" value="Chromosome"/>
</dbReference>
<dbReference type="Gene3D" id="3.90.1200.10">
    <property type="match status" value="1"/>
</dbReference>
<dbReference type="InterPro" id="IPR002575">
    <property type="entry name" value="Aminoglycoside_PTrfase"/>
</dbReference>
<organism evidence="2 3">
    <name type="scientific">Ornithinimicrobium cryptoxanthini</name>
    <dbReference type="NCBI Taxonomy" id="2934161"/>
    <lineage>
        <taxon>Bacteria</taxon>
        <taxon>Bacillati</taxon>
        <taxon>Actinomycetota</taxon>
        <taxon>Actinomycetes</taxon>
        <taxon>Micrococcales</taxon>
        <taxon>Ornithinimicrobiaceae</taxon>
        <taxon>Ornithinimicrobium</taxon>
    </lineage>
</organism>
<dbReference type="InterPro" id="IPR008266">
    <property type="entry name" value="Tyr_kinase_AS"/>
</dbReference>
<evidence type="ECO:0000313" key="3">
    <source>
        <dbReference type="Proteomes" id="UP001056535"/>
    </source>
</evidence>
<dbReference type="EMBL" id="CP099490">
    <property type="protein sequence ID" value="USQ75020.1"/>
    <property type="molecule type" value="Genomic_DNA"/>
</dbReference>
<dbReference type="SUPFAM" id="SSF56112">
    <property type="entry name" value="Protein kinase-like (PK-like)"/>
    <property type="match status" value="1"/>
</dbReference>
<keyword evidence="3" id="KW-1185">Reference proteome</keyword>
<dbReference type="PROSITE" id="PS00109">
    <property type="entry name" value="PROTEIN_KINASE_TYR"/>
    <property type="match status" value="1"/>
</dbReference>
<dbReference type="InterPro" id="IPR011009">
    <property type="entry name" value="Kinase-like_dom_sf"/>
</dbReference>
<accession>A0ABY4YFJ1</accession>
<evidence type="ECO:0000313" key="2">
    <source>
        <dbReference type="EMBL" id="USQ75020.1"/>
    </source>
</evidence>
<dbReference type="Pfam" id="PF01636">
    <property type="entry name" value="APH"/>
    <property type="match status" value="1"/>
</dbReference>
<gene>
    <name evidence="2" type="ORF">NF557_10180</name>
</gene>
<protein>
    <submittedName>
        <fullName evidence="2">Aminoglycoside phosphotransferase family protein</fullName>
    </submittedName>
</protein>
<proteinExistence type="predicted"/>
<evidence type="ECO:0000259" key="1">
    <source>
        <dbReference type="Pfam" id="PF01636"/>
    </source>
</evidence>